<keyword evidence="4 5" id="KW-0472">Membrane</keyword>
<dbReference type="PANTHER" id="PTHR11040:SF120">
    <property type="entry name" value="ZINC TRANSPORTER ZIP2"/>
    <property type="match status" value="1"/>
</dbReference>
<dbReference type="AlphaFoldDB" id="A0A8C5WEN7"/>
<name>A0A8C5WEN7_9ANUR</name>
<feature type="transmembrane region" description="Helical" evidence="5">
    <location>
        <begin position="12"/>
        <end position="33"/>
    </location>
</feature>
<feature type="transmembrane region" description="Helical" evidence="5">
    <location>
        <begin position="86"/>
        <end position="103"/>
    </location>
</feature>
<reference evidence="6" key="1">
    <citation type="submission" date="2025-08" db="UniProtKB">
        <authorList>
            <consortium name="Ensembl"/>
        </authorList>
    </citation>
    <scope>IDENTIFICATION</scope>
</reference>
<dbReference type="GeneTree" id="ENSGT00940000160962"/>
<evidence type="ECO:0000313" key="7">
    <source>
        <dbReference type="Proteomes" id="UP000694569"/>
    </source>
</evidence>
<keyword evidence="2 5" id="KW-0812">Transmembrane</keyword>
<gene>
    <name evidence="6" type="primary">SLC39A2</name>
</gene>
<dbReference type="InterPro" id="IPR003689">
    <property type="entry name" value="ZIP"/>
</dbReference>
<protein>
    <submittedName>
        <fullName evidence="6">Solute carrier family 39 member 2</fullName>
    </submittedName>
</protein>
<dbReference type="Pfam" id="PF02535">
    <property type="entry name" value="Zip"/>
    <property type="match status" value="1"/>
</dbReference>
<dbReference type="OrthoDB" id="448280at2759"/>
<dbReference type="Ensembl" id="ENSLLET00000033789.1">
    <property type="protein sequence ID" value="ENSLLEP00000032533.1"/>
    <property type="gene ID" value="ENSLLEG00000020638.1"/>
</dbReference>
<comment type="subcellular location">
    <subcellularLocation>
        <location evidence="1">Membrane</location>
        <topology evidence="1">Multi-pass membrane protein</topology>
    </subcellularLocation>
</comment>
<feature type="transmembrane region" description="Helical" evidence="5">
    <location>
        <begin position="45"/>
        <end position="66"/>
    </location>
</feature>
<keyword evidence="7" id="KW-1185">Reference proteome</keyword>
<evidence type="ECO:0000313" key="6">
    <source>
        <dbReference type="Ensembl" id="ENSLLEP00000032533.1"/>
    </source>
</evidence>
<keyword evidence="3 5" id="KW-1133">Transmembrane helix</keyword>
<evidence type="ECO:0000256" key="5">
    <source>
        <dbReference type="SAM" id="Phobius"/>
    </source>
</evidence>
<feature type="transmembrane region" description="Helical" evidence="5">
    <location>
        <begin position="192"/>
        <end position="213"/>
    </location>
</feature>
<feature type="transmembrane region" description="Helical" evidence="5">
    <location>
        <begin position="289"/>
        <end position="308"/>
    </location>
</feature>
<sequence>MDQLLSVKVGCLVALLFITLICGFAPAFASWFLKSTVKESYKLVICLISSFAAGIFLGACLIHVVADSLSDIASELSYIDYPMGELILSLGFFLVLLIERFVLHCCHKQHIPNNDVVALPEIPSIQSTPRTDYQENQEFPSRIDVTEMELHNHIHPNVYSHASFRSLILFCSLSIHSVFEGLAIGLQSSYSSALEIAIAVLIHKGIIVFSLSLKLLQSIAKRTWIIIYILAFSLMSPIGIIIGIIVTLEKSTTVTMVQAILSGIASGTFVYVTFLEILPQELNTSEKPLLKVLFIVIGFAVMAIIAIWA</sequence>
<proteinExistence type="predicted"/>
<dbReference type="GO" id="GO:0005385">
    <property type="term" value="F:zinc ion transmembrane transporter activity"/>
    <property type="evidence" value="ECO:0007669"/>
    <property type="project" value="TreeGrafter"/>
</dbReference>
<evidence type="ECO:0000256" key="2">
    <source>
        <dbReference type="ARBA" id="ARBA00022692"/>
    </source>
</evidence>
<dbReference type="PANTHER" id="PTHR11040">
    <property type="entry name" value="ZINC/IRON TRANSPORTER"/>
    <property type="match status" value="1"/>
</dbReference>
<dbReference type="GO" id="GO:0005886">
    <property type="term" value="C:plasma membrane"/>
    <property type="evidence" value="ECO:0007669"/>
    <property type="project" value="TreeGrafter"/>
</dbReference>
<dbReference type="Proteomes" id="UP000694569">
    <property type="component" value="Unplaced"/>
</dbReference>
<accession>A0A8C5WEN7</accession>
<evidence type="ECO:0000256" key="1">
    <source>
        <dbReference type="ARBA" id="ARBA00004141"/>
    </source>
</evidence>
<evidence type="ECO:0000256" key="4">
    <source>
        <dbReference type="ARBA" id="ARBA00023136"/>
    </source>
</evidence>
<feature type="transmembrane region" description="Helical" evidence="5">
    <location>
        <begin position="167"/>
        <end position="186"/>
    </location>
</feature>
<feature type="transmembrane region" description="Helical" evidence="5">
    <location>
        <begin position="225"/>
        <end position="248"/>
    </location>
</feature>
<feature type="transmembrane region" description="Helical" evidence="5">
    <location>
        <begin position="254"/>
        <end position="277"/>
    </location>
</feature>
<evidence type="ECO:0000256" key="3">
    <source>
        <dbReference type="ARBA" id="ARBA00022989"/>
    </source>
</evidence>
<organism evidence="6 7">
    <name type="scientific">Leptobrachium leishanense</name>
    <name type="common">Leishan spiny toad</name>
    <dbReference type="NCBI Taxonomy" id="445787"/>
    <lineage>
        <taxon>Eukaryota</taxon>
        <taxon>Metazoa</taxon>
        <taxon>Chordata</taxon>
        <taxon>Craniata</taxon>
        <taxon>Vertebrata</taxon>
        <taxon>Euteleostomi</taxon>
        <taxon>Amphibia</taxon>
        <taxon>Batrachia</taxon>
        <taxon>Anura</taxon>
        <taxon>Pelobatoidea</taxon>
        <taxon>Megophryidae</taxon>
        <taxon>Leptobrachium</taxon>
    </lineage>
</organism>
<reference evidence="6" key="2">
    <citation type="submission" date="2025-09" db="UniProtKB">
        <authorList>
            <consortium name="Ensembl"/>
        </authorList>
    </citation>
    <scope>IDENTIFICATION</scope>
</reference>